<feature type="domain" description="Oxidoreductase N-terminal" evidence="35">
    <location>
        <begin position="3"/>
        <end position="53"/>
    </location>
</feature>
<comment type="catalytic activity">
    <reaction evidence="33">
        <text>hexanal + NADP(+) = (E)-hex-2-enal + NADPH + H(+)</text>
        <dbReference type="Rhea" id="RHEA:50776"/>
        <dbReference type="ChEBI" id="CHEBI:15378"/>
        <dbReference type="ChEBI" id="CHEBI:28913"/>
        <dbReference type="ChEBI" id="CHEBI:57783"/>
        <dbReference type="ChEBI" id="CHEBI:58349"/>
        <dbReference type="ChEBI" id="CHEBI:88528"/>
    </reaction>
    <physiologicalReaction direction="right-to-left" evidence="33">
        <dbReference type="Rhea" id="RHEA:50778"/>
    </physiologicalReaction>
</comment>
<evidence type="ECO:0000256" key="23">
    <source>
        <dbReference type="ARBA" id="ARBA00047878"/>
    </source>
</evidence>
<evidence type="ECO:0000256" key="11">
    <source>
        <dbReference type="ARBA" id="ARBA00022990"/>
    </source>
</evidence>
<evidence type="ECO:0000256" key="33">
    <source>
        <dbReference type="ARBA" id="ARBA00049368"/>
    </source>
</evidence>
<evidence type="ECO:0000256" key="4">
    <source>
        <dbReference type="ARBA" id="ARBA00011981"/>
    </source>
</evidence>
<comment type="catalytic activity">
    <reaction evidence="29">
        <text>6-trans-leukotriene B4 + NADP(+) = 12-oxo-(5S)-hydroxy-(6E,8E,10E,14Z)-eicosatetraenoate + NADPH + H(+)</text>
        <dbReference type="Rhea" id="RHEA:51204"/>
        <dbReference type="ChEBI" id="CHEBI:15378"/>
        <dbReference type="ChEBI" id="CHEBI:57783"/>
        <dbReference type="ChEBI" id="CHEBI:58349"/>
        <dbReference type="ChEBI" id="CHEBI:90723"/>
        <dbReference type="ChEBI" id="CHEBI:133974"/>
    </reaction>
    <physiologicalReaction direction="left-to-right" evidence="29">
        <dbReference type="Rhea" id="RHEA:51205"/>
    </physiologicalReaction>
</comment>
<proteinExistence type="inferred from homology"/>
<dbReference type="InterPro" id="IPR014190">
    <property type="entry name" value="PTGR1"/>
</dbReference>
<keyword evidence="7" id="KW-0644">Prostaglandin metabolism</keyword>
<evidence type="ECO:0000256" key="17">
    <source>
        <dbReference type="ARBA" id="ARBA00032297"/>
    </source>
</evidence>
<evidence type="ECO:0000259" key="35">
    <source>
        <dbReference type="Pfam" id="PF16884"/>
    </source>
</evidence>
<gene>
    <name evidence="36" type="ORF">NQ315_009374</name>
</gene>
<evidence type="ECO:0000259" key="34">
    <source>
        <dbReference type="Pfam" id="PF00107"/>
    </source>
</evidence>
<dbReference type="InterPro" id="IPR036291">
    <property type="entry name" value="NAD(P)-bd_dom_sf"/>
</dbReference>
<organism evidence="36 37">
    <name type="scientific">Exocentrus adspersus</name>
    <dbReference type="NCBI Taxonomy" id="1586481"/>
    <lineage>
        <taxon>Eukaryota</taxon>
        <taxon>Metazoa</taxon>
        <taxon>Ecdysozoa</taxon>
        <taxon>Arthropoda</taxon>
        <taxon>Hexapoda</taxon>
        <taxon>Insecta</taxon>
        <taxon>Pterygota</taxon>
        <taxon>Neoptera</taxon>
        <taxon>Endopterygota</taxon>
        <taxon>Coleoptera</taxon>
        <taxon>Polyphaga</taxon>
        <taxon>Cucujiformia</taxon>
        <taxon>Chrysomeloidea</taxon>
        <taxon>Cerambycidae</taxon>
        <taxon>Lamiinae</taxon>
        <taxon>Acanthocinini</taxon>
        <taxon>Exocentrus</taxon>
    </lineage>
</organism>
<evidence type="ECO:0000256" key="31">
    <source>
        <dbReference type="ARBA" id="ARBA00049070"/>
    </source>
</evidence>
<keyword evidence="9" id="KW-0276">Fatty acid metabolism</keyword>
<evidence type="ECO:0000256" key="22">
    <source>
        <dbReference type="ARBA" id="ARBA00047871"/>
    </source>
</evidence>
<comment type="catalytic activity">
    <reaction evidence="19">
        <text>octanal + NADP(+) = (2E)-octenal + NADPH + H(+)</text>
        <dbReference type="Rhea" id="RHEA:50780"/>
        <dbReference type="ChEBI" id="CHEBI:15378"/>
        <dbReference type="ChEBI" id="CHEBI:17935"/>
        <dbReference type="ChEBI" id="CHEBI:57783"/>
        <dbReference type="ChEBI" id="CHEBI:58349"/>
        <dbReference type="ChEBI" id="CHEBI:61748"/>
    </reaction>
    <physiologicalReaction direction="right-to-left" evidence="19">
        <dbReference type="Rhea" id="RHEA:50782"/>
    </physiologicalReaction>
</comment>
<evidence type="ECO:0000256" key="1">
    <source>
        <dbReference type="ARBA" id="ARBA00004496"/>
    </source>
</evidence>
<dbReference type="InterPro" id="IPR013149">
    <property type="entry name" value="ADH-like_C"/>
</dbReference>
<dbReference type="SUPFAM" id="SSF50129">
    <property type="entry name" value="GroES-like"/>
    <property type="match status" value="2"/>
</dbReference>
<dbReference type="InterPro" id="IPR011032">
    <property type="entry name" value="GroES-like_sf"/>
</dbReference>
<keyword evidence="8" id="KW-0597">Phosphoprotein</keyword>
<keyword evidence="12" id="KW-0560">Oxidoreductase</keyword>
<evidence type="ECO:0000256" key="25">
    <source>
        <dbReference type="ARBA" id="ARBA00048066"/>
    </source>
</evidence>
<dbReference type="SUPFAM" id="SSF51735">
    <property type="entry name" value="NAD(P)-binding Rossmann-fold domains"/>
    <property type="match status" value="1"/>
</dbReference>
<comment type="catalytic activity">
    <reaction evidence="23">
        <text>13,14-dihydro-15-oxo-prostaglandin F1alpha + NADP(+) = 15-oxoprostaglandin F1alpha + NADPH + H(+)</text>
        <dbReference type="Rhea" id="RHEA:50592"/>
        <dbReference type="ChEBI" id="CHEBI:15378"/>
        <dbReference type="ChEBI" id="CHEBI:57783"/>
        <dbReference type="ChEBI" id="CHEBI:58349"/>
        <dbReference type="ChEBI" id="CHEBI:79072"/>
        <dbReference type="ChEBI" id="CHEBI:133411"/>
    </reaction>
    <physiologicalReaction direction="right-to-left" evidence="23">
        <dbReference type="Rhea" id="RHEA:50594"/>
    </physiologicalReaction>
</comment>
<dbReference type="CDD" id="cd08294">
    <property type="entry name" value="leukotriene_B4_DH_like"/>
    <property type="match status" value="1"/>
</dbReference>
<dbReference type="InterPro" id="IPR045010">
    <property type="entry name" value="MDR_fam"/>
</dbReference>
<evidence type="ECO:0000256" key="12">
    <source>
        <dbReference type="ARBA" id="ARBA00023002"/>
    </source>
</evidence>
<dbReference type="Gene3D" id="3.40.50.720">
    <property type="entry name" value="NAD(P)-binding Rossmann-like Domain"/>
    <property type="match status" value="1"/>
</dbReference>
<dbReference type="GO" id="GO:0047522">
    <property type="term" value="F:15-oxoprostaglandin 13-reductase [NAD(P)+] activity"/>
    <property type="evidence" value="ECO:0007669"/>
    <property type="project" value="UniProtKB-EC"/>
</dbReference>
<dbReference type="EC" id="1.3.1.74" evidence="5"/>
<comment type="similarity">
    <text evidence="2">Belongs to the NADP-dependent oxidoreductase L4BD family.</text>
</comment>
<dbReference type="Proteomes" id="UP001159042">
    <property type="component" value="Unassembled WGS sequence"/>
</dbReference>
<comment type="catalytic activity">
    <reaction evidence="28">
        <text>20-hydroxy-leukotriene B4 + NADP(+) = 12-oxo-20-hydroxy-leukotriene B4 + NADPH + H(+)</text>
        <dbReference type="Rhea" id="RHEA:51208"/>
        <dbReference type="ChEBI" id="CHEBI:15378"/>
        <dbReference type="ChEBI" id="CHEBI:57460"/>
        <dbReference type="ChEBI" id="CHEBI:57783"/>
        <dbReference type="ChEBI" id="CHEBI:58349"/>
        <dbReference type="ChEBI" id="CHEBI:133346"/>
    </reaction>
    <physiologicalReaction direction="left-to-right" evidence="28">
        <dbReference type="Rhea" id="RHEA:51209"/>
    </physiologicalReaction>
</comment>
<comment type="caution">
    <text evidence="36">The sequence shown here is derived from an EMBL/GenBank/DDBJ whole genome shotgun (WGS) entry which is preliminary data.</text>
</comment>
<dbReference type="InterPro" id="IPR041694">
    <property type="entry name" value="ADH_N_2"/>
</dbReference>
<dbReference type="GO" id="GO:0032440">
    <property type="term" value="F:2-alkenal reductase [NAD(P)H] activity"/>
    <property type="evidence" value="ECO:0007669"/>
    <property type="project" value="UniProtKB-EC"/>
</dbReference>
<evidence type="ECO:0000256" key="14">
    <source>
        <dbReference type="ARBA" id="ARBA00023278"/>
    </source>
</evidence>
<evidence type="ECO:0000256" key="29">
    <source>
        <dbReference type="ARBA" id="ARBA00048953"/>
    </source>
</evidence>
<evidence type="ECO:0000256" key="3">
    <source>
        <dbReference type="ARBA" id="ARBA00011852"/>
    </source>
</evidence>
<evidence type="ECO:0000256" key="8">
    <source>
        <dbReference type="ARBA" id="ARBA00022553"/>
    </source>
</evidence>
<evidence type="ECO:0000256" key="16">
    <source>
        <dbReference type="ARBA" id="ARBA00032255"/>
    </source>
</evidence>
<dbReference type="PANTHER" id="PTHR43205:SF7">
    <property type="entry name" value="PROSTAGLANDIN REDUCTASE 1"/>
    <property type="match status" value="1"/>
</dbReference>
<protein>
    <recommendedName>
        <fullName evidence="6">Prostaglandin reductase 1</fullName>
        <ecNumber evidence="4">1.3.1.48</ecNumber>
        <ecNumber evidence="5">1.3.1.74</ecNumber>
    </recommendedName>
    <alternativeName>
        <fullName evidence="18">15-oxoprostaglandin 13-reductase</fullName>
    </alternativeName>
    <alternativeName>
        <fullName evidence="16">Dithiolethione-inducible gene 1 protein</fullName>
    </alternativeName>
    <alternativeName>
        <fullName evidence="15">Leukotriene B4 12-hydroxydehydrogenase</fullName>
    </alternativeName>
    <alternativeName>
        <fullName evidence="17">NAD(P)H-dependent alkenal/one oxidoreductase</fullName>
    </alternativeName>
</protein>
<evidence type="ECO:0000256" key="2">
    <source>
        <dbReference type="ARBA" id="ARBA00010460"/>
    </source>
</evidence>
<evidence type="ECO:0000256" key="21">
    <source>
        <dbReference type="ARBA" id="ARBA00047742"/>
    </source>
</evidence>
<evidence type="ECO:0000256" key="5">
    <source>
        <dbReference type="ARBA" id="ARBA00012410"/>
    </source>
</evidence>
<comment type="catalytic activity">
    <reaction evidence="30">
        <text>(5S,12S)-dihydroxy-(6E,10E,12E,14Z)-eicosatetraenoate + NADP(+) = 12-oxo-(5S)-hydroxy-(6E,8E,10E,14Z)-eicosatetraenoate + NADPH + H(+)</text>
        <dbReference type="Rhea" id="RHEA:51212"/>
        <dbReference type="ChEBI" id="CHEBI:15378"/>
        <dbReference type="ChEBI" id="CHEBI:57783"/>
        <dbReference type="ChEBI" id="CHEBI:58349"/>
        <dbReference type="ChEBI" id="CHEBI:133974"/>
        <dbReference type="ChEBI" id="CHEBI:133975"/>
    </reaction>
    <physiologicalReaction direction="left-to-right" evidence="30">
        <dbReference type="Rhea" id="RHEA:51213"/>
    </physiologicalReaction>
</comment>
<evidence type="ECO:0000256" key="6">
    <source>
        <dbReference type="ARBA" id="ARBA00020651"/>
    </source>
</evidence>
<keyword evidence="13" id="KW-0443">Lipid metabolism</keyword>
<evidence type="ECO:0000256" key="27">
    <source>
        <dbReference type="ARBA" id="ARBA00048387"/>
    </source>
</evidence>
<comment type="catalytic activity">
    <reaction evidence="25">
        <text>nonan-2-one + NADP(+) = (3E)-nonen-2-one + NADPH + H(+)</text>
        <dbReference type="Rhea" id="RHEA:50616"/>
        <dbReference type="ChEBI" id="CHEBI:15378"/>
        <dbReference type="ChEBI" id="CHEBI:57783"/>
        <dbReference type="ChEBI" id="CHEBI:58349"/>
        <dbReference type="ChEBI" id="CHEBI:77927"/>
        <dbReference type="ChEBI" id="CHEBI:133457"/>
    </reaction>
    <physiologicalReaction direction="right-to-left" evidence="25">
        <dbReference type="Rhea" id="RHEA:50618"/>
    </physiologicalReaction>
</comment>
<dbReference type="EMBL" id="JANEYG010000001">
    <property type="protein sequence ID" value="KAJ8925535.1"/>
    <property type="molecule type" value="Genomic_DNA"/>
</dbReference>
<dbReference type="Pfam" id="PF16884">
    <property type="entry name" value="ADH_N_2"/>
    <property type="match status" value="1"/>
</dbReference>
<dbReference type="Pfam" id="PF00107">
    <property type="entry name" value="ADH_zinc_N"/>
    <property type="match status" value="1"/>
</dbReference>
<dbReference type="Gene3D" id="3.90.180.10">
    <property type="entry name" value="Medium-chain alcohol dehydrogenases, catalytic domain"/>
    <property type="match status" value="1"/>
</dbReference>
<sequence length="280" mass="30765">MRAYAPSLKLGEVFIGVQVAKIIESKHPKFPVGQLVTCHFGWRTHTISDGSPIRGVPPMLVPDLGDLPSSLALGIFGRPGNSAYFGFLELCNPKVGETVVVSGAAGAVGSHVGQIGKIKGCKVIGIAGSDEKGNWLKKDLKFDDFINYKTEDLDKRLTELCPEGVDCYFDNVGGETSSIVLSHMNLFGRISVCGSISGYNELVKATPVQRYVVPKQLRMEGFVINRWMDRWPEAIQQNLKWVNEGKLKYRETVTEGFENMFTAFVEMLKGSNFGKAIVKA</sequence>
<evidence type="ECO:0000256" key="19">
    <source>
        <dbReference type="ARBA" id="ARBA00047461"/>
    </source>
</evidence>
<name>A0AAV8WHE1_9CUCU</name>
<comment type="catalytic activity">
    <reaction evidence="24">
        <text>dodecanal + NADP(+) = (2E)-dodecenal + NADPH + H(+)</text>
        <dbReference type="Rhea" id="RHEA:50784"/>
        <dbReference type="ChEBI" id="CHEBI:15378"/>
        <dbReference type="ChEBI" id="CHEBI:27836"/>
        <dbReference type="ChEBI" id="CHEBI:57783"/>
        <dbReference type="ChEBI" id="CHEBI:58349"/>
        <dbReference type="ChEBI" id="CHEBI:133741"/>
    </reaction>
    <physiologicalReaction direction="right-to-left" evidence="24">
        <dbReference type="Rhea" id="RHEA:50786"/>
    </physiologicalReaction>
</comment>
<dbReference type="PANTHER" id="PTHR43205">
    <property type="entry name" value="PROSTAGLANDIN REDUCTASE"/>
    <property type="match status" value="1"/>
</dbReference>
<reference evidence="36 37" key="1">
    <citation type="journal article" date="2023" name="Insect Mol. Biol.">
        <title>Genome sequencing provides insights into the evolution of gene families encoding plant cell wall-degrading enzymes in longhorned beetles.</title>
        <authorList>
            <person name="Shin N.R."/>
            <person name="Okamura Y."/>
            <person name="Kirsch R."/>
            <person name="Pauchet Y."/>
        </authorList>
    </citation>
    <scope>NUCLEOTIDE SEQUENCE [LARGE SCALE GENOMIC DNA]</scope>
    <source>
        <strain evidence="36">EAD_L_NR</strain>
    </source>
</reference>
<evidence type="ECO:0000256" key="10">
    <source>
        <dbReference type="ARBA" id="ARBA00022857"/>
    </source>
</evidence>
<dbReference type="EC" id="1.3.1.48" evidence="4"/>
<dbReference type="FunFam" id="3.40.50.720:FF:000121">
    <property type="entry name" value="Prostaglandin reductase 2"/>
    <property type="match status" value="1"/>
</dbReference>
<evidence type="ECO:0000256" key="30">
    <source>
        <dbReference type="ARBA" id="ARBA00049068"/>
    </source>
</evidence>
<comment type="catalytic activity">
    <reaction evidence="22">
        <text>leukotriene B4 + NADP(+) = 12-oxo-leukotriene B4 + NADPH + H(+)</text>
        <dbReference type="Rhea" id="RHEA:50608"/>
        <dbReference type="ChEBI" id="CHEBI:15378"/>
        <dbReference type="ChEBI" id="CHEBI:57461"/>
        <dbReference type="ChEBI" id="CHEBI:57783"/>
        <dbReference type="ChEBI" id="CHEBI:58349"/>
        <dbReference type="ChEBI" id="CHEBI:133309"/>
    </reaction>
    <physiologicalReaction direction="left-to-right" evidence="22">
        <dbReference type="Rhea" id="RHEA:50609"/>
    </physiologicalReaction>
</comment>
<feature type="domain" description="Alcohol dehydrogenase-like C-terminal" evidence="34">
    <location>
        <begin position="107"/>
        <end position="236"/>
    </location>
</feature>
<comment type="catalytic activity">
    <reaction evidence="32">
        <text>an n-alkanal + NADP(+) = an alk-2-enal + NADPH + H(+)</text>
        <dbReference type="Rhea" id="RHEA:13737"/>
        <dbReference type="ChEBI" id="CHEBI:12834"/>
        <dbReference type="ChEBI" id="CHEBI:13757"/>
        <dbReference type="ChEBI" id="CHEBI:15378"/>
        <dbReference type="ChEBI" id="CHEBI:57783"/>
        <dbReference type="ChEBI" id="CHEBI:58349"/>
        <dbReference type="EC" id="1.3.1.74"/>
    </reaction>
    <physiologicalReaction direction="right-to-left" evidence="32">
        <dbReference type="Rhea" id="RHEA:13739"/>
    </physiologicalReaction>
</comment>
<comment type="catalytic activity">
    <reaction evidence="26">
        <text>13,14-dihydro-15-oxo-PGF2alpha + NADP(+) = 15-oxoprostaglandin F2alpha + NADPH + H(+)</text>
        <dbReference type="Rhea" id="RHEA:50588"/>
        <dbReference type="ChEBI" id="CHEBI:15378"/>
        <dbReference type="ChEBI" id="CHEBI:57783"/>
        <dbReference type="ChEBI" id="CHEBI:58349"/>
        <dbReference type="ChEBI" id="CHEBI:133374"/>
        <dbReference type="ChEBI" id="CHEBI:133409"/>
    </reaction>
    <physiologicalReaction direction="right-to-left" evidence="26">
        <dbReference type="Rhea" id="RHEA:50590"/>
    </physiologicalReaction>
</comment>
<keyword evidence="10" id="KW-0521">NADP</keyword>
<comment type="catalytic activity">
    <reaction evidence="21">
        <text>pentan-2-one + NADP(+) = (E)-pent-3-en-2-one + NADPH + H(+)</text>
        <dbReference type="Rhea" id="RHEA:50788"/>
        <dbReference type="ChEBI" id="CHEBI:15378"/>
        <dbReference type="ChEBI" id="CHEBI:16472"/>
        <dbReference type="ChEBI" id="CHEBI:57783"/>
        <dbReference type="ChEBI" id="CHEBI:58349"/>
        <dbReference type="ChEBI" id="CHEBI:145276"/>
    </reaction>
    <physiologicalReaction direction="right-to-left" evidence="21">
        <dbReference type="Rhea" id="RHEA:50790"/>
    </physiologicalReaction>
</comment>
<comment type="subcellular location">
    <subcellularLocation>
        <location evidence="1">Cytoplasm</location>
    </subcellularLocation>
</comment>
<evidence type="ECO:0000256" key="13">
    <source>
        <dbReference type="ARBA" id="ARBA00023098"/>
    </source>
</evidence>
<evidence type="ECO:0000256" key="26">
    <source>
        <dbReference type="ARBA" id="ARBA00048290"/>
    </source>
</evidence>
<evidence type="ECO:0000256" key="20">
    <source>
        <dbReference type="ARBA" id="ARBA00047617"/>
    </source>
</evidence>
<evidence type="ECO:0000256" key="24">
    <source>
        <dbReference type="ARBA" id="ARBA00047903"/>
    </source>
</evidence>
<keyword evidence="11" id="KW-0007">Acetylation</keyword>
<evidence type="ECO:0000256" key="18">
    <source>
        <dbReference type="ARBA" id="ARBA00033119"/>
    </source>
</evidence>
<evidence type="ECO:0000256" key="32">
    <source>
        <dbReference type="ARBA" id="ARBA00049179"/>
    </source>
</evidence>
<evidence type="ECO:0000256" key="9">
    <source>
        <dbReference type="ARBA" id="ARBA00022832"/>
    </source>
</evidence>
<accession>A0AAV8WHE1</accession>
<comment type="subunit">
    <text evidence="3">Monomer or homodimer.</text>
</comment>
<evidence type="ECO:0000313" key="36">
    <source>
        <dbReference type="EMBL" id="KAJ8925535.1"/>
    </source>
</evidence>
<dbReference type="AlphaFoldDB" id="A0AAV8WHE1"/>
<evidence type="ECO:0000256" key="7">
    <source>
        <dbReference type="ARBA" id="ARBA00022501"/>
    </source>
</evidence>
<evidence type="ECO:0000256" key="28">
    <source>
        <dbReference type="ARBA" id="ARBA00048591"/>
    </source>
</evidence>
<comment type="catalytic activity">
    <reaction evidence="27">
        <text>4-hydroxynonanal + NADP(+) = (E)-4-hydroxynon-2-enal + NADPH + H(+)</text>
        <dbReference type="Rhea" id="RHEA:64736"/>
        <dbReference type="ChEBI" id="CHEBI:15378"/>
        <dbReference type="ChEBI" id="CHEBI:57783"/>
        <dbReference type="ChEBI" id="CHEBI:58349"/>
        <dbReference type="ChEBI" id="CHEBI:58968"/>
        <dbReference type="ChEBI" id="CHEBI:156112"/>
    </reaction>
    <physiologicalReaction direction="right-to-left" evidence="27">
        <dbReference type="Rhea" id="RHEA:64738"/>
    </physiologicalReaction>
</comment>
<comment type="catalytic activity">
    <reaction evidence="20">
        <text>decanal + NADP(+) = (2E)-decenal + NADPH + H(+)</text>
        <dbReference type="Rhea" id="RHEA:50612"/>
        <dbReference type="ChEBI" id="CHEBI:15378"/>
        <dbReference type="ChEBI" id="CHEBI:31457"/>
        <dbReference type="ChEBI" id="CHEBI:57783"/>
        <dbReference type="ChEBI" id="CHEBI:58349"/>
        <dbReference type="ChEBI" id="CHEBI:133455"/>
    </reaction>
    <physiologicalReaction direction="right-to-left" evidence="20">
        <dbReference type="Rhea" id="RHEA:50614"/>
    </physiologicalReaction>
</comment>
<comment type="catalytic activity">
    <reaction evidence="31">
        <text>13,14-dihydro-15-oxo-prostaglandin E1 + NADP(+) = 15-oxoprostaglandin E1 + NADPH + H(+)</text>
        <dbReference type="Rhea" id="RHEA:50584"/>
        <dbReference type="ChEBI" id="CHEBI:15378"/>
        <dbReference type="ChEBI" id="CHEBI:57401"/>
        <dbReference type="ChEBI" id="CHEBI:57783"/>
        <dbReference type="ChEBI" id="CHEBI:58349"/>
        <dbReference type="ChEBI" id="CHEBI:133408"/>
    </reaction>
    <physiologicalReaction direction="right-to-left" evidence="31">
        <dbReference type="Rhea" id="RHEA:50586"/>
    </physiologicalReaction>
</comment>
<keyword evidence="14" id="KW-0379">Hydroxylation</keyword>
<dbReference type="GO" id="GO:0006693">
    <property type="term" value="P:prostaglandin metabolic process"/>
    <property type="evidence" value="ECO:0007669"/>
    <property type="project" value="UniProtKB-KW"/>
</dbReference>
<keyword evidence="37" id="KW-1185">Reference proteome</keyword>
<evidence type="ECO:0000256" key="15">
    <source>
        <dbReference type="ARBA" id="ARBA00031851"/>
    </source>
</evidence>
<dbReference type="GO" id="GO:0005737">
    <property type="term" value="C:cytoplasm"/>
    <property type="evidence" value="ECO:0007669"/>
    <property type="project" value="UniProtKB-SubCell"/>
</dbReference>
<evidence type="ECO:0000313" key="37">
    <source>
        <dbReference type="Proteomes" id="UP001159042"/>
    </source>
</evidence>